<reference evidence="2" key="2">
    <citation type="submission" date="2025-08" db="UniProtKB">
        <authorList>
            <consortium name="RefSeq"/>
        </authorList>
    </citation>
    <scope>IDENTIFICATION</scope>
    <source>
        <tissue evidence="2">Seedling</tissue>
    </source>
</reference>
<dbReference type="PANTHER" id="PTHR31676">
    <property type="entry name" value="T31J12.3 PROTEIN-RELATED"/>
    <property type="match status" value="1"/>
</dbReference>
<dbReference type="GeneID" id="107413781"/>
<organism evidence="1 2">
    <name type="scientific">Ziziphus jujuba</name>
    <name type="common">Chinese jujube</name>
    <name type="synonym">Ziziphus sativa</name>
    <dbReference type="NCBI Taxonomy" id="326968"/>
    <lineage>
        <taxon>Eukaryota</taxon>
        <taxon>Viridiplantae</taxon>
        <taxon>Streptophyta</taxon>
        <taxon>Embryophyta</taxon>
        <taxon>Tracheophyta</taxon>
        <taxon>Spermatophyta</taxon>
        <taxon>Magnoliopsida</taxon>
        <taxon>eudicotyledons</taxon>
        <taxon>Gunneridae</taxon>
        <taxon>Pentapetalae</taxon>
        <taxon>rosids</taxon>
        <taxon>fabids</taxon>
        <taxon>Rosales</taxon>
        <taxon>Rhamnaceae</taxon>
        <taxon>Paliureae</taxon>
        <taxon>Ziziphus</taxon>
    </lineage>
</organism>
<keyword evidence="1" id="KW-1185">Reference proteome</keyword>
<sequence>MRSEQIAKHIDDAEIYHGEAICKQKSRQLLQDMSLPQGLLPLNDVVEFGFNRTSGFVWLRQKTTKEHQFRAIGRSVSYDTEVMAFVEERRLRRLTGVKSKELLIWVTISDIIVNDSDPTKITFSNPTGISKTFPASAFELDDDDNGAARRK</sequence>
<dbReference type="Gene3D" id="2.30.240.10">
    <property type="entry name" value="At5g01610-like"/>
    <property type="match status" value="1"/>
</dbReference>
<proteinExistence type="predicted"/>
<dbReference type="KEGG" id="zju:107413781"/>
<evidence type="ECO:0000313" key="1">
    <source>
        <dbReference type="Proteomes" id="UP001652623"/>
    </source>
</evidence>
<evidence type="ECO:0000313" key="2">
    <source>
        <dbReference type="RefSeq" id="XP_015877316.2"/>
    </source>
</evidence>
<dbReference type="FunCoup" id="A0A6P3ZE55">
    <property type="interactions" value="84"/>
</dbReference>
<dbReference type="AlphaFoldDB" id="A0A6P3ZE55"/>
<dbReference type="InterPro" id="IPR007493">
    <property type="entry name" value="DUF538"/>
</dbReference>
<dbReference type="PANTHER" id="PTHR31676:SF7">
    <property type="entry name" value="DUF538 DOMAIN-CONTAINING PROTEIN"/>
    <property type="match status" value="1"/>
</dbReference>
<protein>
    <submittedName>
        <fullName evidence="2">Uncharacterized protein LOC107413781</fullName>
    </submittedName>
</protein>
<dbReference type="InterPro" id="IPR036758">
    <property type="entry name" value="At5g01610-like"/>
</dbReference>
<dbReference type="SUPFAM" id="SSF141562">
    <property type="entry name" value="At5g01610-like"/>
    <property type="match status" value="1"/>
</dbReference>
<dbReference type="Proteomes" id="UP001652623">
    <property type="component" value="Chromosome 1"/>
</dbReference>
<name>A0A6P3ZE55_ZIZJJ</name>
<reference evidence="1" key="1">
    <citation type="submission" date="2025-05" db="UniProtKB">
        <authorList>
            <consortium name="RefSeq"/>
        </authorList>
    </citation>
    <scope>NUCLEOTIDE SEQUENCE [LARGE SCALE GENOMIC DNA]</scope>
</reference>
<dbReference type="Pfam" id="PF04398">
    <property type="entry name" value="DUF538"/>
    <property type="match status" value="1"/>
</dbReference>
<accession>A0A6P3ZE55</accession>
<dbReference type="InParanoid" id="A0A6P3ZE55"/>
<gene>
    <name evidence="2" type="primary">LOC107413781</name>
</gene>
<dbReference type="RefSeq" id="XP_015877316.2">
    <property type="nucleotide sequence ID" value="XM_016021830.4"/>
</dbReference>